<dbReference type="Gramene" id="TraesCS4A03G1092700.1">
    <property type="protein sequence ID" value="TraesCS4A03G1092700.1.CDS"/>
    <property type="gene ID" value="TraesCS4A03G1092700"/>
</dbReference>
<feature type="domain" description="Chalcone/stilbene synthase N-terminal" evidence="4">
    <location>
        <begin position="56"/>
        <end position="273"/>
    </location>
</feature>
<dbReference type="Gene3D" id="3.40.47.10">
    <property type="match status" value="2"/>
</dbReference>
<dbReference type="PIRSF" id="PIRSF000451">
    <property type="entry name" value="PKS_III"/>
    <property type="match status" value="1"/>
</dbReference>
<keyword evidence="3" id="KW-0808">Transferase</keyword>
<protein>
    <submittedName>
        <fullName evidence="6">Uncharacterized protein</fullName>
    </submittedName>
</protein>
<dbReference type="InterPro" id="IPR012328">
    <property type="entry name" value="Chalcone/stilbene_synt_C"/>
</dbReference>
<dbReference type="CDD" id="cd00831">
    <property type="entry name" value="CHS_like"/>
    <property type="match status" value="1"/>
</dbReference>
<dbReference type="Gramene" id="TraesROB_scaffold_074946_01G000200.1">
    <property type="protein sequence ID" value="TraesROB_scaffold_074946_01G000200.1"/>
    <property type="gene ID" value="TraesROB_scaffold_074946_01G000200"/>
</dbReference>
<dbReference type="EnsemblPlants" id="TraesCS4A02G437900.1">
    <property type="protein sequence ID" value="TraesCS4A02G437900.1"/>
    <property type="gene ID" value="TraesCS4A02G437900"/>
</dbReference>
<evidence type="ECO:0000259" key="4">
    <source>
        <dbReference type="Pfam" id="PF00195"/>
    </source>
</evidence>
<dbReference type="STRING" id="4565.A0A3B6I631"/>
<feature type="active site" description="Acyl-thioester intermediate" evidence="2">
    <location>
        <position position="208"/>
    </location>
</feature>
<comment type="similarity">
    <text evidence="1 3">Belongs to the thiolase-like superfamily. Chalcone/stilbene synthases family.</text>
</comment>
<reference evidence="6" key="1">
    <citation type="submission" date="2018-08" db="EMBL/GenBank/DDBJ databases">
        <authorList>
            <person name="Rossello M."/>
        </authorList>
    </citation>
    <scope>NUCLEOTIDE SEQUENCE [LARGE SCALE GENOMIC DNA]</scope>
    <source>
        <strain evidence="6">cv. Chinese Spring</strain>
    </source>
</reference>
<dbReference type="OMA" id="FRGPNEA"/>
<evidence type="ECO:0000256" key="3">
    <source>
        <dbReference type="RuleBase" id="RU003633"/>
    </source>
</evidence>
<organism evidence="6">
    <name type="scientific">Triticum aestivum</name>
    <name type="common">Wheat</name>
    <dbReference type="NCBI Taxonomy" id="4565"/>
    <lineage>
        <taxon>Eukaryota</taxon>
        <taxon>Viridiplantae</taxon>
        <taxon>Streptophyta</taxon>
        <taxon>Embryophyta</taxon>
        <taxon>Tracheophyta</taxon>
        <taxon>Spermatophyta</taxon>
        <taxon>Magnoliopsida</taxon>
        <taxon>Liliopsida</taxon>
        <taxon>Poales</taxon>
        <taxon>Poaceae</taxon>
        <taxon>BOP clade</taxon>
        <taxon>Pooideae</taxon>
        <taxon>Triticodae</taxon>
        <taxon>Triticeae</taxon>
        <taxon>Triticinae</taxon>
        <taxon>Triticum</taxon>
    </lineage>
</organism>
<name>A0A3B6I631_WHEAT</name>
<dbReference type="PANTHER" id="PTHR11877:SF48">
    <property type="entry name" value="CHALCONE SYNTHASE"/>
    <property type="match status" value="1"/>
</dbReference>
<dbReference type="PaxDb" id="4565-Traes_4AL_94BCE76E7.1"/>
<dbReference type="PANTHER" id="PTHR11877">
    <property type="entry name" value="HYDROXYMETHYLGLUTARYL-COA SYNTHASE"/>
    <property type="match status" value="1"/>
</dbReference>
<dbReference type="Gramene" id="TraesRN4A0101131700.1">
    <property type="protein sequence ID" value="TraesRN4A0101131700.1"/>
    <property type="gene ID" value="TraesRN4A0101131700"/>
</dbReference>
<dbReference type="Proteomes" id="UP000019116">
    <property type="component" value="Chromosome 4A"/>
</dbReference>
<keyword evidence="3" id="KW-0012">Acyltransferase</keyword>
<dbReference type="Gramene" id="TraesWEE_scaffold_033370_01G000100.1">
    <property type="protein sequence ID" value="TraesWEE_scaffold_033370_01G000100.1"/>
    <property type="gene ID" value="TraesWEE_scaffold_033370_01G000100"/>
</dbReference>
<dbReference type="FunFam" id="3.40.47.10:FF:000025">
    <property type="entry name" value="Chalcone synthase 2"/>
    <property type="match status" value="1"/>
</dbReference>
<dbReference type="GO" id="GO:0016747">
    <property type="term" value="F:acyltransferase activity, transferring groups other than amino-acyl groups"/>
    <property type="evidence" value="ECO:0007669"/>
    <property type="project" value="InterPro"/>
</dbReference>
<evidence type="ECO:0000259" key="5">
    <source>
        <dbReference type="Pfam" id="PF02797"/>
    </source>
</evidence>
<keyword evidence="7" id="KW-1185">Reference proteome</keyword>
<proteinExistence type="inferred from homology"/>
<reference evidence="6" key="2">
    <citation type="submission" date="2018-10" db="UniProtKB">
        <authorList>
            <consortium name="EnsemblPlants"/>
        </authorList>
    </citation>
    <scope>IDENTIFICATION</scope>
</reference>
<dbReference type="SUPFAM" id="SSF53901">
    <property type="entry name" value="Thiolase-like"/>
    <property type="match status" value="2"/>
</dbReference>
<feature type="domain" description="Chalcone/stilbene synthase C-terminal" evidence="5">
    <location>
        <begin position="282"/>
        <end position="435"/>
    </location>
</feature>
<dbReference type="SMR" id="A0A3B6I631"/>
<dbReference type="InterPro" id="IPR011141">
    <property type="entry name" value="Polyketide_synthase_type-III"/>
</dbReference>
<evidence type="ECO:0000256" key="2">
    <source>
        <dbReference type="PIRSR" id="PIRSR000451-1"/>
    </source>
</evidence>
<dbReference type="Gramene" id="TraesCAD_scaffold_065206_01G000200.1">
    <property type="protein sequence ID" value="TraesCAD_scaffold_065206_01G000200.1"/>
    <property type="gene ID" value="TraesCAD_scaffold_065206_01G000200"/>
</dbReference>
<sequence length="437" mass="46169">MGHEPCPGTSLNTCRLLPSPNAHKSFDQPLALFALFFIRKAAMASSSSIPATTLGEIRVAQRADGPAAVLAIGTANPPHCVPQEDYPDYYFSVTKSDHLTDLKRTFAKLCGMTGIGRRFFHHTDELLATHLGLSLDARLDVVATAAPELAASAAANAIAEWGRPAGDITHLVVSTNAGSHAPGADVRLVSLLGLRHDVLRTVLQLNGCASGCAALRLAKDLAENNRGARVLVACVELTITAFRGPNEADSFDTLIPQGLFGDGAGAVIVGAEPYVHERPLFEMVSASQYVIPDTEHMLTMQLRSGGIGGTIATGLPRLAAGIVEQCLLDAFGDRLAGMGGVVEWNNLFWAVHPGSSAMLDHIVGALRLAPGKLAASRTVVREYGNMLGATVIFVLDEVRRQREDPEGEGAGHDKGWGVMMGFGPGFTVETMLLHAAT</sequence>
<accession>A0A3B6I631</accession>
<dbReference type="Gramene" id="TraesCS4A02G437900.1">
    <property type="protein sequence ID" value="TraesCS4A02G437900.1"/>
    <property type="gene ID" value="TraesCS4A02G437900"/>
</dbReference>
<evidence type="ECO:0000313" key="6">
    <source>
        <dbReference type="EnsemblPlants" id="TraesCS4A02G437900.1"/>
    </source>
</evidence>
<dbReference type="Pfam" id="PF00195">
    <property type="entry name" value="Chal_sti_synt_N"/>
    <property type="match status" value="1"/>
</dbReference>
<evidence type="ECO:0000313" key="7">
    <source>
        <dbReference type="Proteomes" id="UP000019116"/>
    </source>
</evidence>
<dbReference type="AlphaFoldDB" id="A0A3B6I631"/>
<evidence type="ECO:0000256" key="1">
    <source>
        <dbReference type="ARBA" id="ARBA00005531"/>
    </source>
</evidence>
<dbReference type="Pfam" id="PF02797">
    <property type="entry name" value="Chal_sti_synt_C"/>
    <property type="match status" value="1"/>
</dbReference>
<dbReference type="InterPro" id="IPR016039">
    <property type="entry name" value="Thiolase-like"/>
</dbReference>
<dbReference type="OrthoDB" id="643508at2759"/>
<gene>
    <name evidence="6" type="primary">LOC123083316</name>
</gene>
<dbReference type="InterPro" id="IPR001099">
    <property type="entry name" value="Chalcone/stilbene_synt_N"/>
</dbReference>